<dbReference type="EMBL" id="BDDD01000091">
    <property type="protein sequence ID" value="GAV58932.1"/>
    <property type="molecule type" value="Genomic_DNA"/>
</dbReference>
<protein>
    <submittedName>
        <fullName evidence="5">PPR domain-containing protein/PPR_2 domain-containing protein/PPR_3 domain-containing protein/DYW_deaminase domain-containing protein</fullName>
    </submittedName>
</protein>
<feature type="domain" description="DYW" evidence="4">
    <location>
        <begin position="454"/>
        <end position="546"/>
    </location>
</feature>
<gene>
    <name evidence="5" type="ORF">CFOL_v3_02465</name>
</gene>
<comment type="caution">
    <text evidence="5">The sequence shown here is derived from an EMBL/GenBank/DDBJ whole genome shotgun (WGS) entry which is preliminary data.</text>
</comment>
<dbReference type="InterPro" id="IPR046960">
    <property type="entry name" value="PPR_At4g14850-like_plant"/>
</dbReference>
<dbReference type="FunCoup" id="A0A1Q3ATN7">
    <property type="interactions" value="308"/>
</dbReference>
<dbReference type="Pfam" id="PF01535">
    <property type="entry name" value="PPR"/>
    <property type="match status" value="1"/>
</dbReference>
<feature type="repeat" description="PPR" evidence="3">
    <location>
        <begin position="141"/>
        <end position="175"/>
    </location>
</feature>
<dbReference type="PANTHER" id="PTHR47926">
    <property type="entry name" value="PENTATRICOPEPTIDE REPEAT-CONTAINING PROTEIN"/>
    <property type="match status" value="1"/>
</dbReference>
<dbReference type="NCBIfam" id="TIGR00756">
    <property type="entry name" value="PPR"/>
    <property type="match status" value="2"/>
</dbReference>
<sequence>MIQRNGAKRLTTHTQTFTTISRRTNPLASLSSSPKSHRYFRDHQALCHFIESCKLSSDYKTAIQIHTSIIKSGYETYPSVIASLLSAYVHFGHLNLAHQFLDEVFCWNFDLVRMNLLLENLMRIRGYDMAKKVFYKMPIRDVVTWNSMIGGYVRNARYGEALRSFQNMLSLNVEPDKFTFASIITGCARLGVLNHGLWVHGLMIEKNIERNFILNASLIDMYMKCGRIQTANEVFGSIERNDVCVWNAMINGLAVHGLALDAIALFSRMEFENVLPDSITFIGILTACSHCGLVEEGRKHFDLMRSHYSIRPQLEHFGAMVDLFGRAGFLEEAYAMIEVMPMEPDVVIWRTLLSACRTHKKPELGEVAVANISRLKSGDYVLLSNTYCSLNRWDSAERVREMMKRTGVRKNRGKSWVELAGVVRQFKAGDRSHPETGAVYKVLDGLIKRTKLEGYMSSTELVLMDVSEEEKEENLNHHSEKLALAYGILKTCPGTDIRISKNLRICYDCHTWIKLVARLLSRVIIVRDRIRFHRFEGGLCSCGDYW</sequence>
<dbReference type="InterPro" id="IPR011990">
    <property type="entry name" value="TPR-like_helical_dom_sf"/>
</dbReference>
<evidence type="ECO:0000256" key="3">
    <source>
        <dbReference type="PROSITE-ProRule" id="PRU00708"/>
    </source>
</evidence>
<dbReference type="InParanoid" id="A0A1Q3ATN7"/>
<dbReference type="GO" id="GO:0008270">
    <property type="term" value="F:zinc ion binding"/>
    <property type="evidence" value="ECO:0007669"/>
    <property type="project" value="InterPro"/>
</dbReference>
<keyword evidence="6" id="KW-1185">Reference proteome</keyword>
<reference evidence="6" key="1">
    <citation type="submission" date="2016-04" db="EMBL/GenBank/DDBJ databases">
        <title>Cephalotus genome sequencing.</title>
        <authorList>
            <person name="Fukushima K."/>
            <person name="Hasebe M."/>
            <person name="Fang X."/>
        </authorList>
    </citation>
    <scope>NUCLEOTIDE SEQUENCE [LARGE SCALE GENOMIC DNA]</scope>
    <source>
        <strain evidence="6">cv. St1</strain>
    </source>
</reference>
<dbReference type="PANTHER" id="PTHR47926:SF360">
    <property type="entry name" value="PENTATRICOPEPTIDE REPEAT-CONTAINING PROTEIN"/>
    <property type="match status" value="1"/>
</dbReference>
<dbReference type="Pfam" id="PF13041">
    <property type="entry name" value="PPR_2"/>
    <property type="match status" value="2"/>
</dbReference>
<dbReference type="InterPro" id="IPR046848">
    <property type="entry name" value="E_motif"/>
</dbReference>
<evidence type="ECO:0000313" key="5">
    <source>
        <dbReference type="EMBL" id="GAV58932.1"/>
    </source>
</evidence>
<dbReference type="InterPro" id="IPR032867">
    <property type="entry name" value="DYW_dom"/>
</dbReference>
<dbReference type="Pfam" id="PF20431">
    <property type="entry name" value="E_motif"/>
    <property type="match status" value="1"/>
</dbReference>
<evidence type="ECO:0000256" key="2">
    <source>
        <dbReference type="ARBA" id="ARBA00022737"/>
    </source>
</evidence>
<dbReference type="Gene3D" id="1.25.40.10">
    <property type="entry name" value="Tetratricopeptide repeat domain"/>
    <property type="match status" value="2"/>
</dbReference>
<organism evidence="5 6">
    <name type="scientific">Cephalotus follicularis</name>
    <name type="common">Albany pitcher plant</name>
    <dbReference type="NCBI Taxonomy" id="3775"/>
    <lineage>
        <taxon>Eukaryota</taxon>
        <taxon>Viridiplantae</taxon>
        <taxon>Streptophyta</taxon>
        <taxon>Embryophyta</taxon>
        <taxon>Tracheophyta</taxon>
        <taxon>Spermatophyta</taxon>
        <taxon>Magnoliopsida</taxon>
        <taxon>eudicotyledons</taxon>
        <taxon>Gunneridae</taxon>
        <taxon>Pentapetalae</taxon>
        <taxon>rosids</taxon>
        <taxon>fabids</taxon>
        <taxon>Oxalidales</taxon>
        <taxon>Cephalotaceae</taxon>
        <taxon>Cephalotus</taxon>
    </lineage>
</organism>
<dbReference type="Pfam" id="PF14432">
    <property type="entry name" value="DYW_deaminase"/>
    <property type="match status" value="1"/>
</dbReference>
<keyword evidence="2" id="KW-0677">Repeat</keyword>
<feature type="repeat" description="PPR" evidence="3">
    <location>
        <begin position="176"/>
        <end position="210"/>
    </location>
</feature>
<evidence type="ECO:0000259" key="4">
    <source>
        <dbReference type="Pfam" id="PF14432"/>
    </source>
</evidence>
<proteinExistence type="inferred from homology"/>
<dbReference type="GO" id="GO:0009451">
    <property type="term" value="P:RNA modification"/>
    <property type="evidence" value="ECO:0007669"/>
    <property type="project" value="InterPro"/>
</dbReference>
<evidence type="ECO:0000256" key="1">
    <source>
        <dbReference type="ARBA" id="ARBA00006643"/>
    </source>
</evidence>
<accession>A0A1Q3ATN7</accession>
<dbReference type="OrthoDB" id="185373at2759"/>
<evidence type="ECO:0000313" key="6">
    <source>
        <dbReference type="Proteomes" id="UP000187406"/>
    </source>
</evidence>
<dbReference type="GO" id="GO:0003723">
    <property type="term" value="F:RNA binding"/>
    <property type="evidence" value="ECO:0007669"/>
    <property type="project" value="InterPro"/>
</dbReference>
<dbReference type="AlphaFoldDB" id="A0A1Q3ATN7"/>
<dbReference type="FunFam" id="1.25.40.10:FF:000242">
    <property type="entry name" value="Pentatricopeptide repeat-containing protein"/>
    <property type="match status" value="1"/>
</dbReference>
<dbReference type="InterPro" id="IPR002885">
    <property type="entry name" value="PPR_rpt"/>
</dbReference>
<feature type="repeat" description="PPR" evidence="3">
    <location>
        <begin position="242"/>
        <end position="276"/>
    </location>
</feature>
<dbReference type="Proteomes" id="UP000187406">
    <property type="component" value="Unassembled WGS sequence"/>
</dbReference>
<dbReference type="PROSITE" id="PS51375">
    <property type="entry name" value="PPR"/>
    <property type="match status" value="3"/>
</dbReference>
<name>A0A1Q3ATN7_CEPFO</name>
<comment type="similarity">
    <text evidence="1">Belongs to the PPR family. PCMP-H subfamily.</text>
</comment>